<accession>A0A1R0F870</accession>
<dbReference type="Pfam" id="PF25455">
    <property type="entry name" value="Beta-barrel_CAF17_C"/>
    <property type="match status" value="1"/>
</dbReference>
<protein>
    <recommendedName>
        <fullName evidence="2">CAF17 C-terminal domain-containing protein</fullName>
    </recommendedName>
</protein>
<dbReference type="GeneID" id="92991585"/>
<dbReference type="Proteomes" id="UP000187344">
    <property type="component" value="Unassembled WGS sequence"/>
</dbReference>
<sequence length="291" mass="32351">MVENHCSLTLENRRVLTITGEDRTHFLERLITTDVEKIGAGEMVAGALLSPQGKVIFDFLIGRIDDSFVIDISADLADSFKKRLNLYRLRSKVEISESPESVIGISWQNDSLTSESDSSFADKRFPAEEKVTRFYGKNITALPFLQSSSDQWDLLRIKYGIAESGKDFKIGEVFPHDINFDQTGAISYKKGCYIGQEVVSRMHHRGTIRRRMLVVEGEDNLPATGSIECEGKTIGNLGTVIGKHASAIVRIDKVKAGIDKNVPFFVENVPVTLTIAPNMNYGFPEDVSEGE</sequence>
<gene>
    <name evidence="3" type="ORF">PEB0149_005780</name>
</gene>
<organism evidence="3 4">
    <name type="scientific">Bartonella apis</name>
    <dbReference type="NCBI Taxonomy" id="1686310"/>
    <lineage>
        <taxon>Bacteria</taxon>
        <taxon>Pseudomonadati</taxon>
        <taxon>Pseudomonadota</taxon>
        <taxon>Alphaproteobacteria</taxon>
        <taxon>Hyphomicrobiales</taxon>
        <taxon>Bartonellaceae</taxon>
        <taxon>Bartonella</taxon>
    </lineage>
</organism>
<dbReference type="OrthoDB" id="9796287at2"/>
<keyword evidence="4" id="KW-1185">Reference proteome</keyword>
<dbReference type="InterPro" id="IPR045179">
    <property type="entry name" value="YgfZ/GcvT"/>
</dbReference>
<keyword evidence="1" id="KW-0809">Transit peptide</keyword>
<dbReference type="PANTHER" id="PTHR22602:SF0">
    <property type="entry name" value="TRANSFERASE CAF17, MITOCHONDRIAL-RELATED"/>
    <property type="match status" value="1"/>
</dbReference>
<comment type="caution">
    <text evidence="3">The sequence shown here is derived from an EMBL/GenBank/DDBJ whole genome shotgun (WGS) entry which is preliminary data.</text>
</comment>
<evidence type="ECO:0000256" key="1">
    <source>
        <dbReference type="ARBA" id="ARBA00022946"/>
    </source>
</evidence>
<evidence type="ECO:0000313" key="3">
    <source>
        <dbReference type="EMBL" id="OLY43156.1"/>
    </source>
</evidence>
<dbReference type="InterPro" id="IPR027266">
    <property type="entry name" value="TrmE/GcvT-like"/>
</dbReference>
<dbReference type="InterPro" id="IPR017703">
    <property type="entry name" value="YgfZ/GCV_T_CS"/>
</dbReference>
<proteinExistence type="predicted"/>
<feature type="domain" description="CAF17 C-terminal" evidence="2">
    <location>
        <begin position="209"/>
        <end position="279"/>
    </location>
</feature>
<dbReference type="Gene3D" id="3.30.1360.120">
    <property type="entry name" value="Probable tRNA modification gtpase trme, domain 1"/>
    <property type="match status" value="1"/>
</dbReference>
<evidence type="ECO:0000313" key="4">
    <source>
        <dbReference type="Proteomes" id="UP000187344"/>
    </source>
</evidence>
<name>A0A1R0F870_9HYPH</name>
<dbReference type="GO" id="GO:0016226">
    <property type="term" value="P:iron-sulfur cluster assembly"/>
    <property type="evidence" value="ECO:0007669"/>
    <property type="project" value="TreeGrafter"/>
</dbReference>
<dbReference type="SUPFAM" id="SSF103025">
    <property type="entry name" value="Folate-binding domain"/>
    <property type="match status" value="1"/>
</dbReference>
<dbReference type="PANTHER" id="PTHR22602">
    <property type="entry name" value="TRANSFERASE CAF17, MITOCHONDRIAL-RELATED"/>
    <property type="match status" value="1"/>
</dbReference>
<dbReference type="Gene3D" id="2.40.30.160">
    <property type="match status" value="1"/>
</dbReference>
<dbReference type="NCBIfam" id="TIGR03317">
    <property type="entry name" value="ygfZ_signature"/>
    <property type="match status" value="1"/>
</dbReference>
<dbReference type="EMBL" id="LXYT01000002">
    <property type="protein sequence ID" value="OLY43156.1"/>
    <property type="molecule type" value="Genomic_DNA"/>
</dbReference>
<dbReference type="RefSeq" id="WP_075870068.1">
    <property type="nucleotide sequence ID" value="NZ_CALYQA010000001.1"/>
</dbReference>
<reference evidence="3 4" key="1">
    <citation type="submission" date="2016-12" db="EMBL/GenBank/DDBJ databases">
        <title>Comparative genomics of Bartonella apis.</title>
        <authorList>
            <person name="Engel P."/>
        </authorList>
    </citation>
    <scope>NUCLEOTIDE SEQUENCE [LARGE SCALE GENOMIC DNA]</scope>
    <source>
        <strain evidence="3 4">PEB0149</strain>
    </source>
</reference>
<dbReference type="InterPro" id="IPR057460">
    <property type="entry name" value="CAF17_C"/>
</dbReference>
<dbReference type="AlphaFoldDB" id="A0A1R0F870"/>
<evidence type="ECO:0000259" key="2">
    <source>
        <dbReference type="Pfam" id="PF25455"/>
    </source>
</evidence>